<dbReference type="PANTHER" id="PTHR48083">
    <property type="entry name" value="MEDIUM-CHAIN SPECIFIC ACYL-COA DEHYDROGENASE, MITOCHONDRIAL-RELATED"/>
    <property type="match status" value="1"/>
</dbReference>
<comment type="similarity">
    <text evidence="2 6">Belongs to the acyl-CoA dehydrogenase family.</text>
</comment>
<evidence type="ECO:0000259" key="7">
    <source>
        <dbReference type="Pfam" id="PF00441"/>
    </source>
</evidence>
<evidence type="ECO:0000313" key="10">
    <source>
        <dbReference type="EMBL" id="CAD9159079.1"/>
    </source>
</evidence>
<evidence type="ECO:0000259" key="8">
    <source>
        <dbReference type="Pfam" id="PF02770"/>
    </source>
</evidence>
<dbReference type="SUPFAM" id="SSF56645">
    <property type="entry name" value="Acyl-CoA dehydrogenase NM domain-like"/>
    <property type="match status" value="1"/>
</dbReference>
<evidence type="ECO:0000256" key="6">
    <source>
        <dbReference type="RuleBase" id="RU362125"/>
    </source>
</evidence>
<keyword evidence="3 6" id="KW-0285">Flavoprotein</keyword>
<dbReference type="GO" id="GO:0033539">
    <property type="term" value="P:fatty acid beta-oxidation using acyl-CoA dehydrogenase"/>
    <property type="evidence" value="ECO:0007669"/>
    <property type="project" value="TreeGrafter"/>
</dbReference>
<dbReference type="GO" id="GO:0003995">
    <property type="term" value="F:acyl-CoA dehydrogenase activity"/>
    <property type="evidence" value="ECO:0007669"/>
    <property type="project" value="InterPro"/>
</dbReference>
<organism evidence="10">
    <name type="scientific">Alexandrium catenella</name>
    <name type="common">Red tide dinoflagellate</name>
    <name type="synonym">Gonyaulax catenella</name>
    <dbReference type="NCBI Taxonomy" id="2925"/>
    <lineage>
        <taxon>Eukaryota</taxon>
        <taxon>Sar</taxon>
        <taxon>Alveolata</taxon>
        <taxon>Dinophyceae</taxon>
        <taxon>Gonyaulacales</taxon>
        <taxon>Pyrocystaceae</taxon>
        <taxon>Alexandrium</taxon>
    </lineage>
</organism>
<dbReference type="InterPro" id="IPR037069">
    <property type="entry name" value="AcylCoA_DH/ox_N_sf"/>
</dbReference>
<evidence type="ECO:0000256" key="4">
    <source>
        <dbReference type="ARBA" id="ARBA00022827"/>
    </source>
</evidence>
<dbReference type="Pfam" id="PF02771">
    <property type="entry name" value="Acyl-CoA_dh_N"/>
    <property type="match status" value="1"/>
</dbReference>
<evidence type="ECO:0008006" key="11">
    <source>
        <dbReference type="Google" id="ProtNLM"/>
    </source>
</evidence>
<dbReference type="GO" id="GO:0050660">
    <property type="term" value="F:flavin adenine dinucleotide binding"/>
    <property type="evidence" value="ECO:0007669"/>
    <property type="project" value="InterPro"/>
</dbReference>
<dbReference type="Gene3D" id="2.40.110.10">
    <property type="entry name" value="Butyryl-CoA Dehydrogenase, subunit A, domain 2"/>
    <property type="match status" value="1"/>
</dbReference>
<dbReference type="FunFam" id="2.40.110.10:FF:000002">
    <property type="entry name" value="Acyl-CoA dehydrogenase fadE12"/>
    <property type="match status" value="1"/>
</dbReference>
<dbReference type="EMBL" id="HBGE01059852">
    <property type="protein sequence ID" value="CAD9159079.1"/>
    <property type="molecule type" value="Transcribed_RNA"/>
</dbReference>
<feature type="domain" description="Acyl-CoA dehydrogenase/oxidase C-terminal" evidence="7">
    <location>
        <begin position="271"/>
        <end position="422"/>
    </location>
</feature>
<dbReference type="SUPFAM" id="SSF47203">
    <property type="entry name" value="Acyl-CoA dehydrogenase C-terminal domain-like"/>
    <property type="match status" value="1"/>
</dbReference>
<dbReference type="AlphaFoldDB" id="A0A7S1R8E3"/>
<gene>
    <name evidence="10" type="ORF">ACAT0790_LOCUS35844</name>
</gene>
<proteinExistence type="inferred from homology"/>
<dbReference type="InterPro" id="IPR050741">
    <property type="entry name" value="Acyl-CoA_dehydrogenase"/>
</dbReference>
<dbReference type="InterPro" id="IPR036250">
    <property type="entry name" value="AcylCo_DH-like_C"/>
</dbReference>
<reference evidence="10" key="1">
    <citation type="submission" date="2021-01" db="EMBL/GenBank/DDBJ databases">
        <authorList>
            <person name="Corre E."/>
            <person name="Pelletier E."/>
            <person name="Niang G."/>
            <person name="Scheremetjew M."/>
            <person name="Finn R."/>
            <person name="Kale V."/>
            <person name="Holt S."/>
            <person name="Cochrane G."/>
            <person name="Meng A."/>
            <person name="Brown T."/>
            <person name="Cohen L."/>
        </authorList>
    </citation>
    <scope>NUCLEOTIDE SEQUENCE</scope>
    <source>
        <strain evidence="10">OF101</strain>
    </source>
</reference>
<dbReference type="PROSITE" id="PS00072">
    <property type="entry name" value="ACYL_COA_DH_1"/>
    <property type="match status" value="1"/>
</dbReference>
<dbReference type="InterPro" id="IPR006089">
    <property type="entry name" value="Acyl-CoA_DH_CS"/>
</dbReference>
<dbReference type="InterPro" id="IPR009075">
    <property type="entry name" value="AcylCo_DH/oxidase_C"/>
</dbReference>
<dbReference type="GO" id="GO:0005737">
    <property type="term" value="C:cytoplasm"/>
    <property type="evidence" value="ECO:0007669"/>
    <property type="project" value="TreeGrafter"/>
</dbReference>
<dbReference type="Pfam" id="PF02770">
    <property type="entry name" value="Acyl-CoA_dh_M"/>
    <property type="match status" value="1"/>
</dbReference>
<evidence type="ECO:0000256" key="5">
    <source>
        <dbReference type="ARBA" id="ARBA00023002"/>
    </source>
</evidence>
<dbReference type="InterPro" id="IPR006091">
    <property type="entry name" value="Acyl-CoA_Oxase/DH_mid-dom"/>
</dbReference>
<evidence type="ECO:0000256" key="1">
    <source>
        <dbReference type="ARBA" id="ARBA00001974"/>
    </source>
</evidence>
<keyword evidence="5 6" id="KW-0560">Oxidoreductase</keyword>
<feature type="domain" description="Acyl-CoA oxidase/dehydrogenase middle" evidence="8">
    <location>
        <begin position="164"/>
        <end position="259"/>
    </location>
</feature>
<dbReference type="PANTHER" id="PTHR48083:SF28">
    <property type="entry name" value="ACYL-COA DEHYDROGENASE FAMILY PROTEIN (AFU_ORTHOLOGUE AFUA_6G10880)-RELATED"/>
    <property type="match status" value="1"/>
</dbReference>
<evidence type="ECO:0000259" key="9">
    <source>
        <dbReference type="Pfam" id="PF02771"/>
    </source>
</evidence>
<dbReference type="Gene3D" id="1.10.540.10">
    <property type="entry name" value="Acyl-CoA dehydrogenase/oxidase, N-terminal domain"/>
    <property type="match status" value="1"/>
</dbReference>
<evidence type="ECO:0000256" key="3">
    <source>
        <dbReference type="ARBA" id="ARBA00022630"/>
    </source>
</evidence>
<dbReference type="Pfam" id="PF00441">
    <property type="entry name" value="Acyl-CoA_dh_1"/>
    <property type="match status" value="1"/>
</dbReference>
<feature type="domain" description="Acyl-CoA dehydrogenase/oxidase N-terminal" evidence="9">
    <location>
        <begin position="31"/>
        <end position="159"/>
    </location>
</feature>
<accession>A0A7S1R8E3</accession>
<comment type="cofactor">
    <cofactor evidence="1 6">
        <name>FAD</name>
        <dbReference type="ChEBI" id="CHEBI:57692"/>
    </cofactor>
</comment>
<dbReference type="InterPro" id="IPR046373">
    <property type="entry name" value="Acyl-CoA_Oxase/DH_mid-dom_sf"/>
</dbReference>
<keyword evidence="4 6" id="KW-0274">FAD</keyword>
<dbReference type="Gene3D" id="1.20.140.10">
    <property type="entry name" value="Butyryl-CoA Dehydrogenase, subunit A, domain 3"/>
    <property type="match status" value="1"/>
</dbReference>
<evidence type="ECO:0000256" key="2">
    <source>
        <dbReference type="ARBA" id="ARBA00009347"/>
    </source>
</evidence>
<protein>
    <recommendedName>
        <fullName evidence="11">Acyl-CoA dehydrogenase</fullName>
    </recommendedName>
</protein>
<dbReference type="InterPro" id="IPR013786">
    <property type="entry name" value="AcylCoA_DH/ox_N"/>
</dbReference>
<dbReference type="InterPro" id="IPR009100">
    <property type="entry name" value="AcylCoA_DH/oxidase_NM_dom_sf"/>
</dbReference>
<name>A0A7S1R8E3_ALECA</name>
<sequence length="427" mass="47598">MATASSFRFGSDVPFAEPPELQGHFSPYYGERHHRWRALCRDFVERELLPHVDEWDEAGDVPVEELRSRAYAAGLYGATWPRELGGTPPEGSEGDWKGSWEAIRVDPFFDMIMWDELARCSAGGVLASLFVPTNIGLPPVVVYGSDSLRERVARPCIAGTKACCLCVTEPSGGSDVAAIRTTAVREGDFYIVNGSKKWITGGMKADFFTVLCRTGQSGSGSGGSSMLVLERGMPGITTRRMKTQGWWASNTTYIEFDNVRVPVANRIGQEGEGFKYTMVNFNHERFVLTVQAVRFARICLEEAIRFARRRKTFGQRLVDHQVIRHKIAEMARRVDSTHRSLENYAYQVKCGFPERQLGGYMALLKVDGSRLMELCAREASQIFGGQSFTRDGAGGRVERIYREVRVMAIGGGSEEVMINLAMNQAKL</sequence>